<dbReference type="PANTHER" id="PTHR38445:SF9">
    <property type="entry name" value="HTH-TYPE TRANSCRIPTIONAL REPRESSOR YTRA"/>
    <property type="match status" value="1"/>
</dbReference>
<sequence>MIYIQIVIDKGNRIPLYLQVKKQIMDLIKDGSLKVGFKMPTERELSQKLQVSRNTVSMAYQELEKDGVLKSYQGRGTFVAEEVKLWEDEDIRDKLKKFVDLAFEEAIETGIDADEFMEIVTERIEEKRRLINEISGIYVECNIEQSRIFAAQLKERTNIDFKPVTVNDLRIMDKDTEELLQKSQIIITTFNHVNEVRRLTRNFNKNVLGVAITPDLETIVKIARFPIGTKFYFVCISEEFKFKVRDALESAGLGNINIEYTNSSYKEELIEIIERSDVIIASPGRYKEINELNGGRKQIINFLYSLDDGSVKALKSKLLEIKYSK</sequence>
<evidence type="ECO:0000313" key="5">
    <source>
        <dbReference type="EMBL" id="PRR80526.1"/>
    </source>
</evidence>
<keyword evidence="1" id="KW-0805">Transcription regulation</keyword>
<protein>
    <submittedName>
        <fullName evidence="5">HTH-type transcriptional repressor YtrA</fullName>
    </submittedName>
</protein>
<gene>
    <name evidence="5" type="primary">ytrA_1</name>
    <name evidence="5" type="ORF">CLLI_00990</name>
</gene>
<dbReference type="PANTHER" id="PTHR38445">
    <property type="entry name" value="HTH-TYPE TRANSCRIPTIONAL REPRESSOR YTRA"/>
    <property type="match status" value="1"/>
</dbReference>
<name>A0A2T0B9F2_9CLOT</name>
<evidence type="ECO:0000256" key="2">
    <source>
        <dbReference type="ARBA" id="ARBA00023125"/>
    </source>
</evidence>
<dbReference type="InterPro" id="IPR036390">
    <property type="entry name" value="WH_DNA-bd_sf"/>
</dbReference>
<dbReference type="PRINTS" id="PR00035">
    <property type="entry name" value="HTHGNTR"/>
</dbReference>
<keyword evidence="3" id="KW-0804">Transcription</keyword>
<dbReference type="InterPro" id="IPR000524">
    <property type="entry name" value="Tscrpt_reg_HTH_GntR"/>
</dbReference>
<dbReference type="Proteomes" id="UP000239706">
    <property type="component" value="Unassembled WGS sequence"/>
</dbReference>
<evidence type="ECO:0000256" key="3">
    <source>
        <dbReference type="ARBA" id="ARBA00023163"/>
    </source>
</evidence>
<evidence type="ECO:0000259" key="4">
    <source>
        <dbReference type="PROSITE" id="PS50949"/>
    </source>
</evidence>
<dbReference type="InterPro" id="IPR036388">
    <property type="entry name" value="WH-like_DNA-bd_sf"/>
</dbReference>
<evidence type="ECO:0000256" key="1">
    <source>
        <dbReference type="ARBA" id="ARBA00023015"/>
    </source>
</evidence>
<accession>A0A2T0B9F2</accession>
<evidence type="ECO:0000313" key="6">
    <source>
        <dbReference type="Proteomes" id="UP000239706"/>
    </source>
</evidence>
<organism evidence="5 6">
    <name type="scientific">Clostridium liquoris</name>
    <dbReference type="NCBI Taxonomy" id="1289519"/>
    <lineage>
        <taxon>Bacteria</taxon>
        <taxon>Bacillati</taxon>
        <taxon>Bacillota</taxon>
        <taxon>Clostridia</taxon>
        <taxon>Eubacteriales</taxon>
        <taxon>Clostridiaceae</taxon>
        <taxon>Clostridium</taxon>
    </lineage>
</organism>
<dbReference type="GO" id="GO:0003700">
    <property type="term" value="F:DNA-binding transcription factor activity"/>
    <property type="evidence" value="ECO:0007669"/>
    <property type="project" value="InterPro"/>
</dbReference>
<feature type="domain" description="HTH gntR-type" evidence="4">
    <location>
        <begin position="14"/>
        <end position="82"/>
    </location>
</feature>
<keyword evidence="6" id="KW-1185">Reference proteome</keyword>
<dbReference type="PROSITE" id="PS50949">
    <property type="entry name" value="HTH_GNTR"/>
    <property type="match status" value="1"/>
</dbReference>
<dbReference type="SMART" id="SM00345">
    <property type="entry name" value="HTH_GNTR"/>
    <property type="match status" value="1"/>
</dbReference>
<dbReference type="GO" id="GO:0003677">
    <property type="term" value="F:DNA binding"/>
    <property type="evidence" value="ECO:0007669"/>
    <property type="project" value="UniProtKB-KW"/>
</dbReference>
<reference evidence="5 6" key="1">
    <citation type="submission" date="2018-03" db="EMBL/GenBank/DDBJ databases">
        <title>Genome sequence of Clostridium liquoris DSM 100320.</title>
        <authorList>
            <person name="Poehlein A."/>
            <person name="Daniel R."/>
        </authorList>
    </citation>
    <scope>NUCLEOTIDE SEQUENCE [LARGE SCALE GENOMIC DNA]</scope>
    <source>
        <strain evidence="5 6">DSM 100320</strain>
    </source>
</reference>
<dbReference type="SUPFAM" id="SSF46785">
    <property type="entry name" value="Winged helix' DNA-binding domain"/>
    <property type="match status" value="1"/>
</dbReference>
<dbReference type="AlphaFoldDB" id="A0A2T0B9F2"/>
<comment type="caution">
    <text evidence="5">The sequence shown here is derived from an EMBL/GenBank/DDBJ whole genome shotgun (WGS) entry which is preliminary data.</text>
</comment>
<keyword evidence="2" id="KW-0238">DNA-binding</keyword>
<dbReference type="EMBL" id="PVXO01000005">
    <property type="protein sequence ID" value="PRR80526.1"/>
    <property type="molecule type" value="Genomic_DNA"/>
</dbReference>
<dbReference type="CDD" id="cd07377">
    <property type="entry name" value="WHTH_GntR"/>
    <property type="match status" value="1"/>
</dbReference>
<dbReference type="OrthoDB" id="9802328at2"/>
<proteinExistence type="predicted"/>
<dbReference type="Pfam" id="PF00392">
    <property type="entry name" value="GntR"/>
    <property type="match status" value="1"/>
</dbReference>
<dbReference type="Gene3D" id="1.10.10.10">
    <property type="entry name" value="Winged helix-like DNA-binding domain superfamily/Winged helix DNA-binding domain"/>
    <property type="match status" value="1"/>
</dbReference>